<dbReference type="InterPro" id="IPR006119">
    <property type="entry name" value="Resolv_N"/>
</dbReference>
<dbReference type="InterPro" id="IPR036162">
    <property type="entry name" value="Resolvase-like_N_sf"/>
</dbReference>
<protein>
    <submittedName>
        <fullName evidence="2">Recombinase family protein</fullName>
    </submittedName>
</protein>
<reference evidence="2 3" key="1">
    <citation type="submission" date="2021-08" db="EMBL/GenBank/DDBJ databases">
        <title>Streptomyces sp. PTM05 isolated from lichen.</title>
        <authorList>
            <person name="Somphong A."/>
            <person name="Phongsopitanun W."/>
            <person name="Tanasupawat S."/>
        </authorList>
    </citation>
    <scope>NUCLEOTIDE SEQUENCE [LARGE SCALE GENOMIC DNA]</scope>
    <source>
        <strain evidence="2 3">Ptm05</strain>
    </source>
</reference>
<dbReference type="EMBL" id="JAINVZ010000005">
    <property type="protein sequence ID" value="MBY8885166.1"/>
    <property type="molecule type" value="Genomic_DNA"/>
</dbReference>
<dbReference type="Pfam" id="PF00239">
    <property type="entry name" value="Resolvase"/>
    <property type="match status" value="1"/>
</dbReference>
<evidence type="ECO:0000313" key="3">
    <source>
        <dbReference type="Proteomes" id="UP001198565"/>
    </source>
</evidence>
<evidence type="ECO:0000313" key="2">
    <source>
        <dbReference type="EMBL" id="MBY8885166.1"/>
    </source>
</evidence>
<name>A0ABS7QQZ4_9ACTN</name>
<evidence type="ECO:0000259" key="1">
    <source>
        <dbReference type="Pfam" id="PF00239"/>
    </source>
</evidence>
<dbReference type="Proteomes" id="UP001198565">
    <property type="component" value="Unassembled WGS sequence"/>
</dbReference>
<dbReference type="Gene3D" id="3.40.50.1390">
    <property type="entry name" value="Resolvase, N-terminal catalytic domain"/>
    <property type="match status" value="1"/>
</dbReference>
<keyword evidence="3" id="KW-1185">Reference proteome</keyword>
<sequence>MLSARLDACTAYLEAKGWTGGGRWLDVGDDALSDDRRPAFDAMLRTIEATGTGVDRVVLVPDWDRLSRNPAARGLLTRRVLLLGAWVETAHGERRRPDETWIERARLNGAPVIP</sequence>
<organism evidence="2 3">
    <name type="scientific">Streptantibioticus parmotrematis</name>
    <dbReference type="NCBI Taxonomy" id="2873249"/>
    <lineage>
        <taxon>Bacteria</taxon>
        <taxon>Bacillati</taxon>
        <taxon>Actinomycetota</taxon>
        <taxon>Actinomycetes</taxon>
        <taxon>Kitasatosporales</taxon>
        <taxon>Streptomycetaceae</taxon>
        <taxon>Streptantibioticus</taxon>
    </lineage>
</organism>
<dbReference type="SUPFAM" id="SSF53041">
    <property type="entry name" value="Resolvase-like"/>
    <property type="match status" value="1"/>
</dbReference>
<accession>A0ABS7QQZ4</accession>
<feature type="domain" description="Resolvase/invertase-type recombinase catalytic" evidence="1">
    <location>
        <begin position="2"/>
        <end position="72"/>
    </location>
</feature>
<comment type="caution">
    <text evidence="2">The sequence shown here is derived from an EMBL/GenBank/DDBJ whole genome shotgun (WGS) entry which is preliminary data.</text>
</comment>
<gene>
    <name evidence="2" type="ORF">K7472_09955</name>
</gene>
<proteinExistence type="predicted"/>